<reference evidence="1" key="1">
    <citation type="submission" date="2019-12" db="EMBL/GenBank/DDBJ databases">
        <title>Genome sequencing and annotation of Brassica cretica.</title>
        <authorList>
            <person name="Studholme D.J."/>
            <person name="Sarris P."/>
        </authorList>
    </citation>
    <scope>NUCLEOTIDE SEQUENCE</scope>
    <source>
        <strain evidence="1">PFS-109/04</strain>
        <tissue evidence="1">Leaf</tissue>
    </source>
</reference>
<dbReference type="EMBL" id="QGKX02000088">
    <property type="protein sequence ID" value="KAF3589785.1"/>
    <property type="molecule type" value="Genomic_DNA"/>
</dbReference>
<name>A0A8S9S872_BRACR</name>
<comment type="caution">
    <text evidence="1">The sequence shown here is derived from an EMBL/GenBank/DDBJ whole genome shotgun (WGS) entry which is preliminary data.</text>
</comment>
<accession>A0A8S9S872</accession>
<organism evidence="1 2">
    <name type="scientific">Brassica cretica</name>
    <name type="common">Mustard</name>
    <dbReference type="NCBI Taxonomy" id="69181"/>
    <lineage>
        <taxon>Eukaryota</taxon>
        <taxon>Viridiplantae</taxon>
        <taxon>Streptophyta</taxon>
        <taxon>Embryophyta</taxon>
        <taxon>Tracheophyta</taxon>
        <taxon>Spermatophyta</taxon>
        <taxon>Magnoliopsida</taxon>
        <taxon>eudicotyledons</taxon>
        <taxon>Gunneridae</taxon>
        <taxon>Pentapetalae</taxon>
        <taxon>rosids</taxon>
        <taxon>malvids</taxon>
        <taxon>Brassicales</taxon>
        <taxon>Brassicaceae</taxon>
        <taxon>Brassiceae</taxon>
        <taxon>Brassica</taxon>
    </lineage>
</organism>
<sequence>MISKIPNRPDIQLLIKLTCKGRKRGEQQGSYSVRVRLYGEMRGVTPVVRGRRWCRSVSVVVGGGERRGSNAGSCHLISWPVVVEEGGCVTSSPMAKHTSSIKRIRDQERDIMGDQRSLDGGGGCLEKKKMYICIIRSRAFSRLRGQNLVLISIADLVTPPVQN</sequence>
<dbReference type="AlphaFoldDB" id="A0A8S9S872"/>
<evidence type="ECO:0000313" key="2">
    <source>
        <dbReference type="Proteomes" id="UP000712600"/>
    </source>
</evidence>
<proteinExistence type="predicted"/>
<dbReference type="Proteomes" id="UP000712600">
    <property type="component" value="Unassembled WGS sequence"/>
</dbReference>
<evidence type="ECO:0000313" key="1">
    <source>
        <dbReference type="EMBL" id="KAF3589785.1"/>
    </source>
</evidence>
<gene>
    <name evidence="1" type="ORF">F2Q69_00026630</name>
</gene>
<protein>
    <submittedName>
        <fullName evidence="1">Uncharacterized protein</fullName>
    </submittedName>
</protein>